<dbReference type="GO" id="GO:0046872">
    <property type="term" value="F:metal ion binding"/>
    <property type="evidence" value="ECO:0007669"/>
    <property type="project" value="UniProtKB-KW"/>
</dbReference>
<dbReference type="GO" id="GO:0005737">
    <property type="term" value="C:cytoplasm"/>
    <property type="evidence" value="ECO:0007669"/>
    <property type="project" value="UniProtKB-ARBA"/>
</dbReference>
<dbReference type="SUPFAM" id="SSF54862">
    <property type="entry name" value="4Fe-4S ferredoxins"/>
    <property type="match status" value="1"/>
</dbReference>
<feature type="domain" description="Iron-binding zinc finger CDGSH type" evidence="5">
    <location>
        <begin position="173"/>
        <end position="210"/>
    </location>
</feature>
<dbReference type="InterPro" id="IPR010693">
    <property type="entry name" value="Divergent_4Fe-4S_mono-cluster"/>
</dbReference>
<keyword evidence="4" id="KW-0411">Iron-sulfur</keyword>
<dbReference type="EMBL" id="UOFZ01000028">
    <property type="protein sequence ID" value="VAX12274.1"/>
    <property type="molecule type" value="Genomic_DNA"/>
</dbReference>
<dbReference type="PANTHER" id="PTHR46491:SF3">
    <property type="entry name" value="CDGSH IRON-SULFUR DOMAIN-CONTAINING PROTEIN 3, MITOCHONDRIAL"/>
    <property type="match status" value="1"/>
</dbReference>
<evidence type="ECO:0000256" key="1">
    <source>
        <dbReference type="ARBA" id="ARBA00022714"/>
    </source>
</evidence>
<dbReference type="InterPro" id="IPR052950">
    <property type="entry name" value="CISD"/>
</dbReference>
<protein>
    <recommendedName>
        <fullName evidence="5">Iron-binding zinc finger CDGSH type domain-containing protein</fullName>
    </recommendedName>
</protein>
<dbReference type="Pfam" id="PF09360">
    <property type="entry name" value="zf-CDGSH"/>
    <property type="match status" value="2"/>
</dbReference>
<dbReference type="InterPro" id="IPR042216">
    <property type="entry name" value="MitoNEET_CISD"/>
</dbReference>
<dbReference type="GO" id="GO:0051537">
    <property type="term" value="F:2 iron, 2 sulfur cluster binding"/>
    <property type="evidence" value="ECO:0007669"/>
    <property type="project" value="UniProtKB-KW"/>
</dbReference>
<reference evidence="6" key="1">
    <citation type="submission" date="2018-06" db="EMBL/GenBank/DDBJ databases">
        <authorList>
            <person name="Zhirakovskaya E."/>
        </authorList>
    </citation>
    <scope>NUCLEOTIDE SEQUENCE</scope>
</reference>
<evidence type="ECO:0000256" key="2">
    <source>
        <dbReference type="ARBA" id="ARBA00022723"/>
    </source>
</evidence>
<accession>A0A3B1BKF1</accession>
<evidence type="ECO:0000259" key="5">
    <source>
        <dbReference type="SMART" id="SM00704"/>
    </source>
</evidence>
<dbReference type="Pfam" id="PF06902">
    <property type="entry name" value="Fer4_19"/>
    <property type="match status" value="1"/>
</dbReference>
<name>A0A3B1BKF1_9ZZZZ</name>
<dbReference type="Gene3D" id="3.40.5.90">
    <property type="entry name" value="CDGSH iron-sulfur domain, mitoNEET-type"/>
    <property type="match status" value="2"/>
</dbReference>
<keyword evidence="2" id="KW-0479">Metal-binding</keyword>
<keyword evidence="3" id="KW-0408">Iron</keyword>
<feature type="domain" description="Iron-binding zinc finger CDGSH type" evidence="5">
    <location>
        <begin position="90"/>
        <end position="134"/>
    </location>
</feature>
<dbReference type="AlphaFoldDB" id="A0A3B1BKF1"/>
<dbReference type="SMART" id="SM00704">
    <property type="entry name" value="ZnF_CDGSH"/>
    <property type="match status" value="2"/>
</dbReference>
<dbReference type="Gene3D" id="3.30.70.20">
    <property type="match status" value="1"/>
</dbReference>
<gene>
    <name evidence="6" type="ORF">MNBD_GAMMA24-452</name>
</gene>
<evidence type="ECO:0000313" key="6">
    <source>
        <dbReference type="EMBL" id="VAX12274.1"/>
    </source>
</evidence>
<keyword evidence="1" id="KW-0001">2Fe-2S</keyword>
<sequence>MSTKNEYSGSEVTVYFDAGKCIHARVCVLTLPDVFRVNASGPWIVPDNAEAEDIAALAHNCPSGAITYKRHDKDKQEQPPFTNLIRVLENGPLAVLADIDIGNSEALIRATLCRCGASDNKPFCDGKHEKAGFIASGETGARESEPLVEQKGKLRITPLENGPLTCKGNMEICSGTGRRLKRTEQTALCRCGASKSKPYCDGAHVNIGFTSA</sequence>
<dbReference type="InterPro" id="IPR018967">
    <property type="entry name" value="FeS-contain_CDGSH-typ"/>
</dbReference>
<evidence type="ECO:0000256" key="3">
    <source>
        <dbReference type="ARBA" id="ARBA00023004"/>
    </source>
</evidence>
<proteinExistence type="predicted"/>
<evidence type="ECO:0000256" key="4">
    <source>
        <dbReference type="ARBA" id="ARBA00023014"/>
    </source>
</evidence>
<organism evidence="6">
    <name type="scientific">hydrothermal vent metagenome</name>
    <dbReference type="NCBI Taxonomy" id="652676"/>
    <lineage>
        <taxon>unclassified sequences</taxon>
        <taxon>metagenomes</taxon>
        <taxon>ecological metagenomes</taxon>
    </lineage>
</organism>
<dbReference type="PANTHER" id="PTHR46491">
    <property type="entry name" value="CDGSH IRON SULFUR DOMAIN PROTEIN HOMOLOG"/>
    <property type="match status" value="1"/>
</dbReference>